<dbReference type="PANTHER" id="PTHR41775:SF1">
    <property type="entry name" value="PEPTIDASE M6-LIKE DOMAIN-CONTAINING PROTEIN"/>
    <property type="match status" value="1"/>
</dbReference>
<dbReference type="PANTHER" id="PTHR41775">
    <property type="entry name" value="SECRETED PROTEIN-RELATED"/>
    <property type="match status" value="1"/>
</dbReference>
<evidence type="ECO:0000313" key="3">
    <source>
        <dbReference type="EMBL" id="EHJ41391.1"/>
    </source>
</evidence>
<keyword evidence="3" id="KW-0378">Hydrolase</keyword>
<dbReference type="InterPro" id="IPR036116">
    <property type="entry name" value="FN3_sf"/>
</dbReference>
<name>G6AW25_9BACT</name>
<dbReference type="Pfam" id="PF05547">
    <property type="entry name" value="Peptidase_M6"/>
    <property type="match status" value="1"/>
</dbReference>
<dbReference type="PATRIC" id="fig|1002367.3.peg.653"/>
<dbReference type="RefSeq" id="WP_007898157.1">
    <property type="nucleotide sequence ID" value="NZ_JH379391.1"/>
</dbReference>
<keyword evidence="1" id="KW-0732">Signal</keyword>
<dbReference type="GeneID" id="78338413"/>
<dbReference type="eggNOG" id="COG4412">
    <property type="taxonomic scope" value="Bacteria"/>
</dbReference>
<proteinExistence type="predicted"/>
<protein>
    <submittedName>
        <fullName evidence="3">M6 family metalloprotease domain protein</fullName>
    </submittedName>
</protein>
<evidence type="ECO:0000256" key="1">
    <source>
        <dbReference type="SAM" id="SignalP"/>
    </source>
</evidence>
<keyword evidence="3" id="KW-0645">Protease</keyword>
<reference evidence="3 4" key="1">
    <citation type="submission" date="2011-08" db="EMBL/GenBank/DDBJ databases">
        <authorList>
            <person name="Weinstock G."/>
            <person name="Sodergren E."/>
            <person name="Clifton S."/>
            <person name="Fulton L."/>
            <person name="Fulton B."/>
            <person name="Courtney L."/>
            <person name="Fronick C."/>
            <person name="Harrison M."/>
            <person name="Strong C."/>
            <person name="Farmer C."/>
            <person name="Delahaunty K."/>
            <person name="Markovic C."/>
            <person name="Hall O."/>
            <person name="Minx P."/>
            <person name="Tomlinson C."/>
            <person name="Mitreva M."/>
            <person name="Hou S."/>
            <person name="Chen J."/>
            <person name="Wollam A."/>
            <person name="Pepin K.H."/>
            <person name="Johnson M."/>
            <person name="Bhonagiri V."/>
            <person name="Zhang X."/>
            <person name="Suruliraj S."/>
            <person name="Warren W."/>
            <person name="Chinwalla A."/>
            <person name="Mardis E.R."/>
            <person name="Wilson R.K."/>
        </authorList>
    </citation>
    <scope>NUCLEOTIDE SEQUENCE [LARGE SCALE GENOMIC DNA]</scope>
    <source>
        <strain evidence="3 4">DSM 18206</strain>
    </source>
</reference>
<dbReference type="HOGENOM" id="CLU_016256_0_0_10"/>
<dbReference type="GO" id="GO:0006508">
    <property type="term" value="P:proteolysis"/>
    <property type="evidence" value="ECO:0007669"/>
    <property type="project" value="UniProtKB-KW"/>
</dbReference>
<dbReference type="SUPFAM" id="SSF55486">
    <property type="entry name" value="Metalloproteases ('zincins'), catalytic domain"/>
    <property type="match status" value="1"/>
</dbReference>
<feature type="chain" id="PRO_5003485331" evidence="1">
    <location>
        <begin position="21"/>
        <end position="866"/>
    </location>
</feature>
<keyword evidence="3" id="KW-0482">Metalloprotease</keyword>
<evidence type="ECO:0000259" key="2">
    <source>
        <dbReference type="Pfam" id="PF05547"/>
    </source>
</evidence>
<dbReference type="EMBL" id="AFZZ01000075">
    <property type="protein sequence ID" value="EHJ41391.1"/>
    <property type="molecule type" value="Genomic_DNA"/>
</dbReference>
<feature type="signal peptide" evidence="1">
    <location>
        <begin position="1"/>
        <end position="20"/>
    </location>
</feature>
<dbReference type="Proteomes" id="UP000004407">
    <property type="component" value="Unassembled WGS sequence"/>
</dbReference>
<dbReference type="NCBIfam" id="TIGR03296">
    <property type="entry name" value="M6dom_TIGR03296"/>
    <property type="match status" value="1"/>
</dbReference>
<dbReference type="AlphaFoldDB" id="G6AW25"/>
<evidence type="ECO:0000313" key="4">
    <source>
        <dbReference type="Proteomes" id="UP000004407"/>
    </source>
</evidence>
<dbReference type="SUPFAM" id="SSF49265">
    <property type="entry name" value="Fibronectin type III"/>
    <property type="match status" value="1"/>
</dbReference>
<comment type="caution">
    <text evidence="3">The sequence shown here is derived from an EMBL/GenBank/DDBJ whole genome shotgun (WGS) entry which is preliminary data.</text>
</comment>
<accession>G6AW25</accession>
<gene>
    <name evidence="3" type="ORF">HMPREF0673_00821</name>
</gene>
<dbReference type="InterPro" id="IPR008757">
    <property type="entry name" value="Peptidase_M6-like_domain"/>
</dbReference>
<organism evidence="3 4">
    <name type="scientific">Leyella stercorea DSM 18206</name>
    <dbReference type="NCBI Taxonomy" id="1002367"/>
    <lineage>
        <taxon>Bacteria</taxon>
        <taxon>Pseudomonadati</taxon>
        <taxon>Bacteroidota</taxon>
        <taxon>Bacteroidia</taxon>
        <taxon>Bacteroidales</taxon>
        <taxon>Prevotellaceae</taxon>
        <taxon>Leyella</taxon>
    </lineage>
</organism>
<sequence>MSKRFLTLAAMFMLAASAFAVPAKRVKRQVQQPDGSVLTVMLRGDENFHYTSTEDGQPLVQRADGAYCYATLDSNGKLTASAQVAHDVESRGAAELSFLNYYTAESQKVRSLGLERAKQRNARRMARLANRGVVDASGKPVRRVMAGATGGEGIGVTGKRKGLVILVNFKDKKMQSKHTQAEWNDYFNKVGYNKYGNNGSVHDYFYAQSYGKLDLEFDVIGPVTVSKNMASYGANDAQGNDIDPAGMIKEACELAYAKEKMDMSQYDWDGDGAVDQVYVIYAGYGEAAGGEANTIWPHEWDIQGGGYSLVLGGQRIRTYACSSELNGGYGTDISGIGTACHEFSHCMGIPDFYDTAGGGCFGMDAWDLMDYGSYGGDGYEPTGYNTYEKWVSGWIEPTILTEPCYIKNMKPLSDAPEACVVFNEANKNEYYIFENRQLKGTDVALPNHGMLVIHVDYDQKVWFDNEVNNTSNHQRFTVVPADNKLTSETVTGDTYPGTTKSTELTDTSKPAATLFNANSDGRKFLGKPVTEITEKDGLISFTFMGGVNLDAPQPKVMNMTETSFTGGWNAVDGAESYTVELREKSNLPSVDEAVKLSEDLSKWGEKLAVEGTIDISADLDSKMQNKGWTGDKVFECPGCAKIGTAKKQGNLTSPLITDNSSASVTVRLSASAYGKDATDVTVSLLDNDDATIAEQTIKMDGTMATIVLDNADMKDYKVMVQPKKRGYIYFVGIYDGNYSAEDFLSMNVAPKTAMKAAAQRFTGIKTTSYKFDKLTAGITYQWRVCAVAGDAMSKWSAWQTADLSTWSGINGVTESAAQLAAGDLVKVYSSVGTALGTMTYGDFCRMALPAGVYVVKSAKTTLKVTK</sequence>
<dbReference type="GO" id="GO:0008237">
    <property type="term" value="F:metallopeptidase activity"/>
    <property type="evidence" value="ECO:0007669"/>
    <property type="project" value="UniProtKB-KW"/>
</dbReference>
<feature type="domain" description="Peptidase M6-like" evidence="2">
    <location>
        <begin position="159"/>
        <end position="389"/>
    </location>
</feature>